<dbReference type="AlphaFoldDB" id="A0A5P3AY52"/>
<accession>A0A5P3AY52</accession>
<gene>
    <name evidence="1" type="ORF">VIC01_04215</name>
</gene>
<protein>
    <submittedName>
        <fullName evidence="1">Uncharacterized protein</fullName>
    </submittedName>
</protein>
<sequence length="152" mass="17815">MRSFFYLQLQERLEQLPDRQGVPAVRTYDLWNEQVDFIEEEEPFDMPAVFLEFMPYKWTTLSGAVQQAAVTVRLHVVTPWEGSSRKGSRYQQQSLERFSLLEEISACLHDFKGDNGKVGFDMFRRTASDTNHNHAEVVEDVEEYTFRAVEKL</sequence>
<evidence type="ECO:0000313" key="2">
    <source>
        <dbReference type="Proteomes" id="UP000326091"/>
    </source>
</evidence>
<evidence type="ECO:0000313" key="1">
    <source>
        <dbReference type="EMBL" id="QEW38571.1"/>
    </source>
</evidence>
<reference evidence="1 2" key="1">
    <citation type="submission" date="2019-09" db="EMBL/GenBank/DDBJ databases">
        <title>Commensal-derived Metabolites Govern Vibrio cholerae Pathogenesis in Host.</title>
        <authorList>
            <person name="Yoon S.S."/>
            <person name="Yoon M.Y."/>
        </authorList>
    </citation>
    <scope>NUCLEOTIDE SEQUENCE [LARGE SCALE GENOMIC DNA]</scope>
    <source>
        <strain evidence="1 2">VIC01</strain>
    </source>
</reference>
<proteinExistence type="predicted"/>
<dbReference type="RefSeq" id="WP_151061923.1">
    <property type="nucleotide sequence ID" value="NZ_CACRTA010000013.1"/>
</dbReference>
<organism evidence="1 2">
    <name type="scientific">Phocaeicola vulgatus</name>
    <name type="common">Bacteroides vulgatus</name>
    <dbReference type="NCBI Taxonomy" id="821"/>
    <lineage>
        <taxon>Bacteria</taxon>
        <taxon>Pseudomonadati</taxon>
        <taxon>Bacteroidota</taxon>
        <taxon>Bacteroidia</taxon>
        <taxon>Bacteroidales</taxon>
        <taxon>Bacteroidaceae</taxon>
        <taxon>Phocaeicola</taxon>
    </lineage>
</organism>
<dbReference type="EMBL" id="CP043529">
    <property type="protein sequence ID" value="QEW38571.1"/>
    <property type="molecule type" value="Genomic_DNA"/>
</dbReference>
<name>A0A5P3AY52_PHOVU</name>
<dbReference type="Proteomes" id="UP000326091">
    <property type="component" value="Chromosome"/>
</dbReference>